<evidence type="ECO:0000313" key="1">
    <source>
        <dbReference type="EMBL" id="MRG96640.1"/>
    </source>
</evidence>
<dbReference type="InterPro" id="IPR029058">
    <property type="entry name" value="AB_hydrolase_fold"/>
</dbReference>
<protein>
    <submittedName>
        <fullName evidence="1">DUF3089 domain-containing protein</fullName>
    </submittedName>
</protein>
<accession>A0A6N7Q1F7</accession>
<dbReference type="InterPro" id="IPR021440">
    <property type="entry name" value="DUF3089"/>
</dbReference>
<name>A0A6N7Q1F7_9BACT</name>
<dbReference type="SUPFAM" id="SSF53474">
    <property type="entry name" value="alpha/beta-Hydrolases"/>
    <property type="match status" value="1"/>
</dbReference>
<dbReference type="Proteomes" id="UP000440224">
    <property type="component" value="Unassembled WGS sequence"/>
</dbReference>
<dbReference type="Pfam" id="PF11288">
    <property type="entry name" value="DUF3089"/>
    <property type="match status" value="1"/>
</dbReference>
<evidence type="ECO:0000313" key="2">
    <source>
        <dbReference type="Proteomes" id="UP000440224"/>
    </source>
</evidence>
<reference evidence="1 2" key="1">
    <citation type="submission" date="2019-10" db="EMBL/GenBank/DDBJ databases">
        <title>A soil myxobacterium in the family Polyangiaceae.</title>
        <authorList>
            <person name="Li Y."/>
            <person name="Wang J."/>
        </authorList>
    </citation>
    <scope>NUCLEOTIDE SEQUENCE [LARGE SCALE GENOMIC DNA]</scope>
    <source>
        <strain evidence="1 2">DSM 14734</strain>
    </source>
</reference>
<dbReference type="Gene3D" id="3.40.50.1820">
    <property type="entry name" value="alpha/beta hydrolase"/>
    <property type="match status" value="1"/>
</dbReference>
<dbReference type="AlphaFoldDB" id="A0A6N7Q1F7"/>
<dbReference type="OrthoDB" id="9794645at2"/>
<sequence>MVLLGVFLVFLSFFTLDRWLFVALDPGPFEPSAAPPAPDYDEDASWAALPTREDDADVSLPELPAAARGAESADVFFVHPTTSLAKRWNAPIDDPEIVRATARGATLIQASVFNACCAVYAPRYRQANGKAFVAPSPEGDRALDIAFGDVAAAFDSFLARRGEGRPFVLASHSQGTVLASRLLRERIWGKPPAEHLVAAYLIGGPIRRETIGEAIPICASEDQWGCVVAWNVRGPRYERNGFEFKDPDAPGAPASMASRICVNPLTWKTDGEVAPASLHEGALFFDTEAPAVLPAFADAACREGNVWITRMGPLPPRDFASGVLLWTMGPDNWHAIEYQLFYVNLRRNAVRRVEAFRAAHRRAASP</sequence>
<gene>
    <name evidence="1" type="ORF">GF068_32650</name>
</gene>
<dbReference type="RefSeq" id="WP_153823443.1">
    <property type="nucleotide sequence ID" value="NZ_WJIE01000012.1"/>
</dbReference>
<keyword evidence="2" id="KW-1185">Reference proteome</keyword>
<comment type="caution">
    <text evidence="1">The sequence shown here is derived from an EMBL/GenBank/DDBJ whole genome shotgun (WGS) entry which is preliminary data.</text>
</comment>
<organism evidence="1 2">
    <name type="scientific">Polyangium spumosum</name>
    <dbReference type="NCBI Taxonomy" id="889282"/>
    <lineage>
        <taxon>Bacteria</taxon>
        <taxon>Pseudomonadati</taxon>
        <taxon>Myxococcota</taxon>
        <taxon>Polyangia</taxon>
        <taxon>Polyangiales</taxon>
        <taxon>Polyangiaceae</taxon>
        <taxon>Polyangium</taxon>
    </lineage>
</organism>
<dbReference type="EMBL" id="WJIE01000012">
    <property type="protein sequence ID" value="MRG96640.1"/>
    <property type="molecule type" value="Genomic_DNA"/>
</dbReference>
<proteinExistence type="predicted"/>